<reference evidence="1" key="1">
    <citation type="submission" date="2021-01" db="EMBL/GenBank/DDBJ databases">
        <title>Whole genome shotgun sequence of Actinoplanes cyaneus NBRC 14990.</title>
        <authorList>
            <person name="Komaki H."/>
            <person name="Tamura T."/>
        </authorList>
    </citation>
    <scope>NUCLEOTIDE SEQUENCE</scope>
    <source>
        <strain evidence="1">NBRC 14990</strain>
    </source>
</reference>
<dbReference type="EMBL" id="BOMH01000127">
    <property type="protein sequence ID" value="GID71314.1"/>
    <property type="molecule type" value="Genomic_DNA"/>
</dbReference>
<dbReference type="Gene3D" id="3.40.710.10">
    <property type="entry name" value="DD-peptidase/beta-lactamase superfamily"/>
    <property type="match status" value="1"/>
</dbReference>
<name>A0A919MD44_9ACTN</name>
<protein>
    <submittedName>
        <fullName evidence="1">Uncharacterized protein</fullName>
    </submittedName>
</protein>
<dbReference type="RefSeq" id="WP_203756539.1">
    <property type="nucleotide sequence ID" value="NZ_BAAAUC010000141.1"/>
</dbReference>
<proteinExistence type="predicted"/>
<dbReference type="AlphaFoldDB" id="A0A919MD44"/>
<evidence type="ECO:0000313" key="1">
    <source>
        <dbReference type="EMBL" id="GID71314.1"/>
    </source>
</evidence>
<organism evidence="1 2">
    <name type="scientific">Actinoplanes cyaneus</name>
    <dbReference type="NCBI Taxonomy" id="52696"/>
    <lineage>
        <taxon>Bacteria</taxon>
        <taxon>Bacillati</taxon>
        <taxon>Actinomycetota</taxon>
        <taxon>Actinomycetes</taxon>
        <taxon>Micromonosporales</taxon>
        <taxon>Micromonosporaceae</taxon>
        <taxon>Actinoplanes</taxon>
    </lineage>
</organism>
<keyword evidence="2" id="KW-1185">Reference proteome</keyword>
<dbReference type="Proteomes" id="UP000619479">
    <property type="component" value="Unassembled WGS sequence"/>
</dbReference>
<comment type="caution">
    <text evidence="1">The sequence shown here is derived from an EMBL/GenBank/DDBJ whole genome shotgun (WGS) entry which is preliminary data.</text>
</comment>
<sequence length="155" mass="17017">MSSYRIGEFAASPRASRTTWPARICGTHRPVRLAEHLFDVAGIRQPASVSFTQCNSSRRALWNEALANDELGVSGLLHTAGRLDDDTPIPYGWSVDVPTRAGFPLHRHGGLWAGLSAQIARVPAQRAAMVVIALDHMKDRTQRLADDPINELLAR</sequence>
<accession>A0A919MD44</accession>
<evidence type="ECO:0000313" key="2">
    <source>
        <dbReference type="Proteomes" id="UP000619479"/>
    </source>
</evidence>
<gene>
    <name evidence="1" type="ORF">Acy02nite_91950</name>
</gene>
<dbReference type="InterPro" id="IPR012338">
    <property type="entry name" value="Beta-lactam/transpept-like"/>
</dbReference>